<evidence type="ECO:0000259" key="1">
    <source>
        <dbReference type="SMART" id="SM00849"/>
    </source>
</evidence>
<reference evidence="2" key="1">
    <citation type="submission" date="2022-01" db="EMBL/GenBank/DDBJ databases">
        <title>Novel bile acid biosynthetic pathways are enriched in the microbiome of centenarians.</title>
        <authorList>
            <person name="Sato Y."/>
            <person name="Atarashi K."/>
            <person name="Plichta R.D."/>
            <person name="Arai Y."/>
            <person name="Sasajima S."/>
            <person name="Kearney M.S."/>
            <person name="Suda W."/>
            <person name="Takeshita K."/>
            <person name="Sasaki T."/>
            <person name="Okamoto S."/>
            <person name="Skelly N.A."/>
            <person name="Okamura Y."/>
            <person name="Vlamakis H."/>
            <person name="Li Y."/>
            <person name="Tanoue T."/>
            <person name="Takei H."/>
            <person name="Nittono H."/>
            <person name="Narushima S."/>
            <person name="Irie J."/>
            <person name="Itoh H."/>
            <person name="Moriya K."/>
            <person name="Sugiura Y."/>
            <person name="Suematsu M."/>
            <person name="Moritoki N."/>
            <person name="Shibata S."/>
            <person name="Littman R.D."/>
            <person name="Fischbach A.M."/>
            <person name="Uwamino Y."/>
            <person name="Inoue T."/>
            <person name="Honda A."/>
            <person name="Hattori M."/>
            <person name="Murai T."/>
            <person name="Xavier J.R."/>
            <person name="Hirose N."/>
            <person name="Honda K."/>
        </authorList>
    </citation>
    <scope>NUCLEOTIDE SEQUENCE</scope>
    <source>
        <strain evidence="2">CE91-St55</strain>
    </source>
</reference>
<keyword evidence="2" id="KW-0378">Hydrolase</keyword>
<dbReference type="AlphaFoldDB" id="A0AA37N8C1"/>
<comment type="caution">
    <text evidence="2">The sequence shown here is derived from an EMBL/GenBank/DDBJ whole genome shotgun (WGS) entry which is preliminary data.</text>
</comment>
<dbReference type="InterPro" id="IPR036866">
    <property type="entry name" value="RibonucZ/Hydroxyglut_hydro"/>
</dbReference>
<accession>A0AA37N8C1</accession>
<dbReference type="PANTHER" id="PTHR42967">
    <property type="entry name" value="METAL DEPENDENT HYDROLASE"/>
    <property type="match status" value="1"/>
</dbReference>
<dbReference type="PANTHER" id="PTHR42967:SF1">
    <property type="entry name" value="MBL FOLD METALLO-HYDROLASE"/>
    <property type="match status" value="1"/>
</dbReference>
<gene>
    <name evidence="2" type="ORF">CE91St55_38970</name>
</gene>
<evidence type="ECO:0000313" key="3">
    <source>
        <dbReference type="Proteomes" id="UP001055091"/>
    </source>
</evidence>
<sequence length="242" mass="27964">MKITYIHHSSFLVELESVYLLFDYTEGVIPGLKREKPLLVLASHRHGDHYSPVIFELIKKHENVRFVLSGDIWRKRLPEEALPVTDSMKPGETAEYRLENGGMLTIHTYKSTDEGVAFLIEAEGRTIYHAGDLNNWRWEGEPDNWNDSMAKKYSAQIDKMAGMHIDVAFLPLDPRQEDDFYLGMDEFLNKVDVKHVFPMHCWGDYSVIGKMRALDCSAGYRDRIQEITGDGEAFTEEDERFV</sequence>
<dbReference type="GO" id="GO:0016787">
    <property type="term" value="F:hydrolase activity"/>
    <property type="evidence" value="ECO:0007669"/>
    <property type="project" value="UniProtKB-KW"/>
</dbReference>
<dbReference type="Proteomes" id="UP001055091">
    <property type="component" value="Unassembled WGS sequence"/>
</dbReference>
<dbReference type="EMBL" id="BQNJ01000001">
    <property type="protein sequence ID" value="GKH01916.1"/>
    <property type="molecule type" value="Genomic_DNA"/>
</dbReference>
<dbReference type="InterPro" id="IPR001279">
    <property type="entry name" value="Metallo-B-lactamas"/>
</dbReference>
<protein>
    <submittedName>
        <fullName evidence="2">Hydrolase</fullName>
    </submittedName>
</protein>
<proteinExistence type="predicted"/>
<dbReference type="RefSeq" id="WP_118041686.1">
    <property type="nucleotide sequence ID" value="NZ_BQNJ01000001.1"/>
</dbReference>
<organism evidence="2 3">
    <name type="scientific">Hungatella hathewayi</name>
    <dbReference type="NCBI Taxonomy" id="154046"/>
    <lineage>
        <taxon>Bacteria</taxon>
        <taxon>Bacillati</taxon>
        <taxon>Bacillota</taxon>
        <taxon>Clostridia</taxon>
        <taxon>Lachnospirales</taxon>
        <taxon>Lachnospiraceae</taxon>
        <taxon>Hungatella</taxon>
    </lineage>
</organism>
<evidence type="ECO:0000313" key="2">
    <source>
        <dbReference type="EMBL" id="GKH01916.1"/>
    </source>
</evidence>
<name>A0AA37N8C1_9FIRM</name>
<dbReference type="SMART" id="SM00849">
    <property type="entry name" value="Lactamase_B"/>
    <property type="match status" value="1"/>
</dbReference>
<dbReference type="Pfam" id="PF13483">
    <property type="entry name" value="Lactamase_B_3"/>
    <property type="match status" value="1"/>
</dbReference>
<feature type="domain" description="Metallo-beta-lactamase" evidence="1">
    <location>
        <begin position="7"/>
        <end position="164"/>
    </location>
</feature>
<dbReference type="Gene3D" id="3.60.15.10">
    <property type="entry name" value="Ribonuclease Z/Hydroxyacylglutathione hydrolase-like"/>
    <property type="match status" value="1"/>
</dbReference>
<dbReference type="SUPFAM" id="SSF56281">
    <property type="entry name" value="Metallo-hydrolase/oxidoreductase"/>
    <property type="match status" value="1"/>
</dbReference>